<reference evidence="3" key="2">
    <citation type="submission" date="2014-05" db="EMBL/GenBank/DDBJ databases">
        <authorList>
            <person name="Aslett M.A."/>
            <person name="De Silva N."/>
        </authorList>
    </citation>
    <scope>NUCLEOTIDE SEQUENCE</scope>
    <source>
        <strain evidence="3">17X</strain>
    </source>
</reference>
<dbReference type="GeneID" id="3801238"/>
<evidence type="ECO:0000256" key="1">
    <source>
        <dbReference type="SAM" id="SignalP"/>
    </source>
</evidence>
<reference evidence="4 5" key="1">
    <citation type="journal article" date="2014" name="BMC Biol.">
        <title>A comprehensive evaluation of rodent malaria parasite genomes and gene expression.</title>
        <authorList>
            <person name="Otto T.D."/>
            <person name="Bohme U."/>
            <person name="Jackson A.P."/>
            <person name="Hunt M."/>
            <person name="Franke-Fayard B."/>
            <person name="Hoeijmakers W.A."/>
            <person name="Religa A.A."/>
            <person name="Robertson L."/>
            <person name="Sanders M."/>
            <person name="Ogun S.A."/>
            <person name="Cunningham D."/>
            <person name="Erhart A."/>
            <person name="Billker O."/>
            <person name="Khan S.M."/>
            <person name="Stunnenberg H.G."/>
            <person name="Langhorne J."/>
            <person name="Holder A.A."/>
            <person name="Waters A.P."/>
            <person name="Newbold C.I."/>
            <person name="Pain A."/>
            <person name="Berriman M."/>
            <person name="Janse C.J."/>
        </authorList>
    </citation>
    <scope>NUCLEOTIDE SEQUENCE [LARGE SCALE GENOMIC DNA]</scope>
    <source>
        <strain evidence="3 4">17X</strain>
        <strain evidence="2 5">YM</strain>
    </source>
</reference>
<feature type="chain" id="PRO_5014502121" evidence="1">
    <location>
        <begin position="26"/>
        <end position="282"/>
    </location>
</feature>
<dbReference type="VEuPathDB" id="PlasmoDB:PYYM_0802200"/>
<dbReference type="EMBL" id="LK934636">
    <property type="protein sequence ID" value="CDU17389.1"/>
    <property type="molecule type" value="Genomic_DNA"/>
</dbReference>
<dbReference type="RefSeq" id="XP_022811884.1">
    <property type="nucleotide sequence ID" value="XM_022955630.1"/>
</dbReference>
<dbReference type="KEGG" id="pyo:PY17X_0802300"/>
<reference evidence="2" key="3">
    <citation type="submission" date="2014-05" db="EMBL/GenBank/DDBJ databases">
        <authorList>
            <person name="Aslett A.Martin."/>
            <person name="De Silva Nishadi"/>
        </authorList>
    </citation>
    <scope>NUCLEOTIDE SEQUENCE</scope>
    <source>
        <strain evidence="2">YM</strain>
    </source>
</reference>
<dbReference type="AlphaFoldDB" id="A0A078K6B6"/>
<dbReference type="Proteomes" id="UP000072904">
    <property type="component" value="Chromosome 8"/>
</dbReference>
<evidence type="ECO:0000313" key="2">
    <source>
        <dbReference type="EMBL" id="CDU17389.1"/>
    </source>
</evidence>
<dbReference type="OrthoDB" id="372417at2759"/>
<accession>A0A078K6B6</accession>
<name>A0A078K6B6_PLAYE</name>
<dbReference type="NCBIfam" id="TIGR01599">
    <property type="entry name" value="PYST-A"/>
    <property type="match status" value="1"/>
</dbReference>
<evidence type="ECO:0000313" key="5">
    <source>
        <dbReference type="Proteomes" id="UP000072904"/>
    </source>
</evidence>
<dbReference type="VEuPathDB" id="PlasmoDB:PY04523"/>
<gene>
    <name evidence="3" type="ORF">PY17X_0802300</name>
    <name evidence="2" type="ORF">PYYM_0802200</name>
</gene>
<dbReference type="VEuPathDB" id="PlasmoDB:Py17XNL_000801597"/>
<dbReference type="SUPFAM" id="SSF55961">
    <property type="entry name" value="Bet v1-like"/>
    <property type="match status" value="1"/>
</dbReference>
<dbReference type="VEuPathDB" id="PlasmoDB:PY17X_0802300"/>
<dbReference type="EMBL" id="LM993662">
    <property type="protein sequence ID" value="VTZ77054.1"/>
    <property type="molecule type" value="Genomic_DNA"/>
</dbReference>
<dbReference type="InterPro" id="IPR006486">
    <property type="entry name" value="PYST_A"/>
</dbReference>
<evidence type="ECO:0000313" key="3">
    <source>
        <dbReference type="EMBL" id="VTZ77054.1"/>
    </source>
</evidence>
<proteinExistence type="predicted"/>
<feature type="signal peptide" evidence="1">
    <location>
        <begin position="1"/>
        <end position="25"/>
    </location>
</feature>
<keyword evidence="1" id="KW-0732">Signal</keyword>
<evidence type="ECO:0000313" key="4">
    <source>
        <dbReference type="Proteomes" id="UP000072874"/>
    </source>
</evidence>
<dbReference type="Proteomes" id="UP000072874">
    <property type="component" value="Chromosome 8"/>
</dbReference>
<protein>
    <submittedName>
        <fullName evidence="3">Fam-a protein</fullName>
    </submittedName>
</protein>
<reference evidence="3" key="4">
    <citation type="submission" date="2019-05" db="EMBL/GenBank/DDBJ databases">
        <authorList>
            <consortium name="Pathogen Informatics"/>
        </authorList>
    </citation>
    <scope>NUCLEOTIDE SEQUENCE</scope>
    <source>
        <strain evidence="3">17X</strain>
    </source>
</reference>
<sequence>MNKFYIQIVLFLLSIFVHVNNKTLAAEADPGEDPTPGSTHNYLTPEEVYEKNKHLLCTNPEEIINADQFMKAAVKHLVHHAKSNDDYISCKTNPNHHIDLYKKKHKGHTLIEKVKYTIDYPDKYNEIINMYWDPDYPRLINSGSVKITRVYNPNLVMIQHRYKKKLGRRQKYFYALATKVEISEDKTIIAISSANINDHNPSDKKYKNTIVKEANLFKTEIDSEDDIREGKLKKVFVNINGYLFKKRSKCVDITYIESIDGHNSICQDWIIGQIFNYFYLDI</sequence>
<organism evidence="3 4">
    <name type="scientific">Plasmodium yoelii</name>
    <dbReference type="NCBI Taxonomy" id="5861"/>
    <lineage>
        <taxon>Eukaryota</taxon>
        <taxon>Sar</taxon>
        <taxon>Alveolata</taxon>
        <taxon>Apicomplexa</taxon>
        <taxon>Aconoidasida</taxon>
        <taxon>Haemosporida</taxon>
        <taxon>Plasmodiidae</taxon>
        <taxon>Plasmodium</taxon>
        <taxon>Plasmodium (Vinckeia)</taxon>
    </lineage>
</organism>